<protein>
    <submittedName>
        <fullName evidence="1">Uncharacterized protein</fullName>
    </submittedName>
</protein>
<feature type="non-terminal residue" evidence="1">
    <location>
        <position position="1"/>
    </location>
</feature>
<accession>A0ABD0QVN2</accession>
<reference evidence="1 2" key="1">
    <citation type="submission" date="2024-05" db="EMBL/GenBank/DDBJ databases">
        <title>Genome sequencing and assembly of Indian major carp, Cirrhinus mrigala (Hamilton, 1822).</title>
        <authorList>
            <person name="Mohindra V."/>
            <person name="Chowdhury L.M."/>
            <person name="Lal K."/>
            <person name="Jena J.K."/>
        </authorList>
    </citation>
    <scope>NUCLEOTIDE SEQUENCE [LARGE SCALE GENOMIC DNA]</scope>
    <source>
        <strain evidence="1">CM1030</strain>
        <tissue evidence="1">Blood</tissue>
    </source>
</reference>
<dbReference type="AlphaFoldDB" id="A0ABD0QVN2"/>
<evidence type="ECO:0000313" key="1">
    <source>
        <dbReference type="EMBL" id="KAL0190282.1"/>
    </source>
</evidence>
<dbReference type="Proteomes" id="UP001529510">
    <property type="component" value="Unassembled WGS sequence"/>
</dbReference>
<dbReference type="InterPro" id="IPR027417">
    <property type="entry name" value="P-loop_NTPase"/>
</dbReference>
<gene>
    <name evidence="1" type="ORF">M9458_012980</name>
</gene>
<dbReference type="EMBL" id="JAMKFB020000006">
    <property type="protein sequence ID" value="KAL0190282.1"/>
    <property type="molecule type" value="Genomic_DNA"/>
</dbReference>
<name>A0ABD0QVN2_CIRMR</name>
<comment type="caution">
    <text evidence="1">The sequence shown here is derived from an EMBL/GenBank/DDBJ whole genome shotgun (WGS) entry which is preliminary data.</text>
</comment>
<organism evidence="1 2">
    <name type="scientific">Cirrhinus mrigala</name>
    <name type="common">Mrigala</name>
    <dbReference type="NCBI Taxonomy" id="683832"/>
    <lineage>
        <taxon>Eukaryota</taxon>
        <taxon>Metazoa</taxon>
        <taxon>Chordata</taxon>
        <taxon>Craniata</taxon>
        <taxon>Vertebrata</taxon>
        <taxon>Euteleostomi</taxon>
        <taxon>Actinopterygii</taxon>
        <taxon>Neopterygii</taxon>
        <taxon>Teleostei</taxon>
        <taxon>Ostariophysi</taxon>
        <taxon>Cypriniformes</taxon>
        <taxon>Cyprinidae</taxon>
        <taxon>Labeoninae</taxon>
        <taxon>Labeonini</taxon>
        <taxon>Cirrhinus</taxon>
    </lineage>
</organism>
<dbReference type="Gene3D" id="3.40.50.300">
    <property type="entry name" value="P-loop containing nucleotide triphosphate hydrolases"/>
    <property type="match status" value="1"/>
</dbReference>
<sequence length="62" mass="7102">RCINGRQVRPPPDDSDCTCDLSNWHHCSDKRGLRDPVLQASWDAAVSFVFHQRSHEDQRGVV</sequence>
<evidence type="ECO:0000313" key="2">
    <source>
        <dbReference type="Proteomes" id="UP001529510"/>
    </source>
</evidence>
<proteinExistence type="predicted"/>
<keyword evidence="2" id="KW-1185">Reference proteome</keyword>